<gene>
    <name evidence="1" type="ORF">EDB81DRAFT_939843</name>
</gene>
<proteinExistence type="predicted"/>
<dbReference type="EMBL" id="JAGMUV010000001">
    <property type="protein sequence ID" value="KAH7175726.1"/>
    <property type="molecule type" value="Genomic_DNA"/>
</dbReference>
<protein>
    <submittedName>
        <fullName evidence="1">Uncharacterized protein</fullName>
    </submittedName>
</protein>
<dbReference type="OrthoDB" id="5004369at2759"/>
<evidence type="ECO:0000313" key="2">
    <source>
        <dbReference type="Proteomes" id="UP000738349"/>
    </source>
</evidence>
<accession>A0A9P9FTH5</accession>
<reference evidence="1" key="1">
    <citation type="journal article" date="2021" name="Nat. Commun.">
        <title>Genetic determinants of endophytism in the Arabidopsis root mycobiome.</title>
        <authorList>
            <person name="Mesny F."/>
            <person name="Miyauchi S."/>
            <person name="Thiergart T."/>
            <person name="Pickel B."/>
            <person name="Atanasova L."/>
            <person name="Karlsson M."/>
            <person name="Huettel B."/>
            <person name="Barry K.W."/>
            <person name="Haridas S."/>
            <person name="Chen C."/>
            <person name="Bauer D."/>
            <person name="Andreopoulos W."/>
            <person name="Pangilinan J."/>
            <person name="LaButti K."/>
            <person name="Riley R."/>
            <person name="Lipzen A."/>
            <person name="Clum A."/>
            <person name="Drula E."/>
            <person name="Henrissat B."/>
            <person name="Kohler A."/>
            <person name="Grigoriev I.V."/>
            <person name="Martin F.M."/>
            <person name="Hacquard S."/>
        </authorList>
    </citation>
    <scope>NUCLEOTIDE SEQUENCE</scope>
    <source>
        <strain evidence="1">MPI-CAGE-AT-0147</strain>
    </source>
</reference>
<organism evidence="1 2">
    <name type="scientific">Dactylonectria macrodidyma</name>
    <dbReference type="NCBI Taxonomy" id="307937"/>
    <lineage>
        <taxon>Eukaryota</taxon>
        <taxon>Fungi</taxon>
        <taxon>Dikarya</taxon>
        <taxon>Ascomycota</taxon>
        <taxon>Pezizomycotina</taxon>
        <taxon>Sordariomycetes</taxon>
        <taxon>Hypocreomycetidae</taxon>
        <taxon>Hypocreales</taxon>
        <taxon>Nectriaceae</taxon>
        <taxon>Dactylonectria</taxon>
    </lineage>
</organism>
<evidence type="ECO:0000313" key="1">
    <source>
        <dbReference type="EMBL" id="KAH7175726.1"/>
    </source>
</evidence>
<keyword evidence="2" id="KW-1185">Reference proteome</keyword>
<comment type="caution">
    <text evidence="1">The sequence shown here is derived from an EMBL/GenBank/DDBJ whole genome shotgun (WGS) entry which is preliminary data.</text>
</comment>
<name>A0A9P9FTH5_9HYPO</name>
<dbReference type="AlphaFoldDB" id="A0A9P9FTH5"/>
<dbReference type="Proteomes" id="UP000738349">
    <property type="component" value="Unassembled WGS sequence"/>
</dbReference>
<sequence>MTYSMFKYAFNAIPEFRDNMLSMTGPVMATILSRMMSYQMTDMEKKAYINRRATLGWIMEYVTTMAKMGFDVAFVGSGAVELNDRVHGSGRCRDDGRDMNGLYTPDVPTVVLVIWSPPGVDESLLTILNGIITKMTTDPRGKSEIVARNTVVFRTRSELDMRVIVTRPTGFSTIDFLSYPLTWGSVRNSMEDRMSMIDGSFWDIRLPTDGYTYLANPTMASWRLFDIDKHTATIDIFDIETLQLLTSTSWSPGNPRDASQPPAAMDGIVNRPFRPSISGTIKKLAINNCEFTFGIRMTTYELQFSFFRDGPMTAII</sequence>